<evidence type="ECO:0000313" key="3">
    <source>
        <dbReference type="Proteomes" id="UP000248806"/>
    </source>
</evidence>
<sequence length="658" mass="76791">MADLESGGGVEMARVLPGENVWKNMREENRAGKKAEQEALRCLQTLSDEYFVLCEPRCVAWDPRNGLSGYEHQPDFVVVGPELGVVVIEVKDWDIKRNNFQFLDQWNVRKVDKRNCETIIRNPWDQARRYYLDFMEIVKGLSPKVWVSYAVFYPRMVRAEFQNAFVNPQADNPQSRMVIDLERTLFQDDMVGAQMTLASLKRIAGLRNAGAERSVYTAQQVVTAVERIMPGEMKVGAREESEAEKHFAHLDIKQQEWALSVLFADKVYMADVAGSGKTNVLLSRALHLAKSHFGETGYRILITTYNRALKVELERILNEKIIYDNLAMQCYRGENRSLFIYDIVELMEHVVRDVMREDFQAWRADALKGRTEAEYIERVLPAECLQILKGQAEAYRRFDFLMVDEIQDFNTQMLLVAKKFLRNEKNLFLVGDVGQKLFARNIEWGYVEVEKTRAALHKRFMMYRSPKLVAKTAWRFLTKDPLIVQELQQEQYDMAIKPKSPFQNEPELTPFANEEALLDRLIEDIQQYHTLYLSRRMLCIGLREGLLPKVYDLLRQQGIPVRWATEDARGLGDYVILADYMEAKGLEREYVFIVDTERLAQSQSPFEDMDAIWQRVSKDRKKLFIALTRAIKEVKLYYTDYNHPFIQDLLTIIRNIDR</sequence>
<protein>
    <submittedName>
        <fullName evidence="2">AAA domain-containing protein</fullName>
    </submittedName>
</protein>
<dbReference type="GO" id="GO:0000725">
    <property type="term" value="P:recombinational repair"/>
    <property type="evidence" value="ECO:0007669"/>
    <property type="project" value="TreeGrafter"/>
</dbReference>
<name>A0A326UI09_THEHA</name>
<reference evidence="2 3" key="1">
    <citation type="submission" date="2018-06" db="EMBL/GenBank/DDBJ databases">
        <title>Genomic Encyclopedia of Archaeal and Bacterial Type Strains, Phase II (KMG-II): from individual species to whole genera.</title>
        <authorList>
            <person name="Goeker M."/>
        </authorList>
    </citation>
    <scope>NUCLEOTIDE SEQUENCE [LARGE SCALE GENOMIC DNA]</scope>
    <source>
        <strain evidence="2 3">ATCC BAA-1881</strain>
    </source>
</reference>
<feature type="domain" description="NERD" evidence="1">
    <location>
        <begin position="32"/>
        <end position="153"/>
    </location>
</feature>
<comment type="caution">
    <text evidence="2">The sequence shown here is derived from an EMBL/GenBank/DDBJ whole genome shotgun (WGS) entry which is preliminary data.</text>
</comment>
<gene>
    <name evidence="2" type="ORF">EI42_01913</name>
</gene>
<proteinExistence type="predicted"/>
<evidence type="ECO:0000259" key="1">
    <source>
        <dbReference type="Pfam" id="PF08378"/>
    </source>
</evidence>
<dbReference type="Proteomes" id="UP000248806">
    <property type="component" value="Unassembled WGS sequence"/>
</dbReference>
<accession>A0A326UI09</accession>
<dbReference type="PANTHER" id="PTHR11070:SF2">
    <property type="entry name" value="ATP-DEPENDENT DNA HELICASE SRS2"/>
    <property type="match status" value="1"/>
</dbReference>
<dbReference type="GO" id="GO:0003677">
    <property type="term" value="F:DNA binding"/>
    <property type="evidence" value="ECO:0007669"/>
    <property type="project" value="InterPro"/>
</dbReference>
<dbReference type="PANTHER" id="PTHR11070">
    <property type="entry name" value="UVRD / RECB / PCRA DNA HELICASE FAMILY MEMBER"/>
    <property type="match status" value="1"/>
</dbReference>
<dbReference type="GO" id="GO:0005524">
    <property type="term" value="F:ATP binding"/>
    <property type="evidence" value="ECO:0007669"/>
    <property type="project" value="InterPro"/>
</dbReference>
<dbReference type="InterPro" id="IPR027417">
    <property type="entry name" value="P-loop_NTPase"/>
</dbReference>
<dbReference type="InterPro" id="IPR000212">
    <property type="entry name" value="DNA_helicase_UvrD/REP"/>
</dbReference>
<keyword evidence="3" id="KW-1185">Reference proteome</keyword>
<dbReference type="Pfam" id="PF08378">
    <property type="entry name" value="NERD"/>
    <property type="match status" value="1"/>
</dbReference>
<dbReference type="EMBL" id="QKUF01000005">
    <property type="protein sequence ID" value="PZW31888.1"/>
    <property type="molecule type" value="Genomic_DNA"/>
</dbReference>
<organism evidence="2 3">
    <name type="scientific">Thermosporothrix hazakensis</name>
    <dbReference type="NCBI Taxonomy" id="644383"/>
    <lineage>
        <taxon>Bacteria</taxon>
        <taxon>Bacillati</taxon>
        <taxon>Chloroflexota</taxon>
        <taxon>Ktedonobacteria</taxon>
        <taxon>Ktedonobacterales</taxon>
        <taxon>Thermosporotrichaceae</taxon>
        <taxon>Thermosporothrix</taxon>
    </lineage>
</organism>
<dbReference type="SUPFAM" id="SSF52540">
    <property type="entry name" value="P-loop containing nucleoside triphosphate hydrolases"/>
    <property type="match status" value="1"/>
</dbReference>
<evidence type="ECO:0000313" key="2">
    <source>
        <dbReference type="EMBL" id="PZW31888.1"/>
    </source>
</evidence>
<dbReference type="AlphaFoldDB" id="A0A326UI09"/>
<dbReference type="Pfam" id="PF13245">
    <property type="entry name" value="AAA_19"/>
    <property type="match status" value="1"/>
</dbReference>
<dbReference type="InterPro" id="IPR011528">
    <property type="entry name" value="NERD"/>
</dbReference>
<dbReference type="OrthoDB" id="9809039at2"/>
<dbReference type="GO" id="GO:0043138">
    <property type="term" value="F:3'-5' DNA helicase activity"/>
    <property type="evidence" value="ECO:0007669"/>
    <property type="project" value="TreeGrafter"/>
</dbReference>
<dbReference type="Gene3D" id="3.40.50.300">
    <property type="entry name" value="P-loop containing nucleotide triphosphate hydrolases"/>
    <property type="match status" value="2"/>
</dbReference>